<organism evidence="2 3">
    <name type="scientific">Tetradesmus obliquus</name>
    <name type="common">Green alga</name>
    <name type="synonym">Acutodesmus obliquus</name>
    <dbReference type="NCBI Taxonomy" id="3088"/>
    <lineage>
        <taxon>Eukaryota</taxon>
        <taxon>Viridiplantae</taxon>
        <taxon>Chlorophyta</taxon>
        <taxon>core chlorophytes</taxon>
        <taxon>Chlorophyceae</taxon>
        <taxon>CS clade</taxon>
        <taxon>Sphaeropleales</taxon>
        <taxon>Scenedesmaceae</taxon>
        <taxon>Tetradesmus</taxon>
    </lineage>
</organism>
<evidence type="ECO:0008006" key="4">
    <source>
        <dbReference type="Google" id="ProtNLM"/>
    </source>
</evidence>
<evidence type="ECO:0000313" key="3">
    <source>
        <dbReference type="Proteomes" id="UP001244341"/>
    </source>
</evidence>
<evidence type="ECO:0000256" key="1">
    <source>
        <dbReference type="SAM" id="MobiDB-lite"/>
    </source>
</evidence>
<accession>A0ABY8UHH6</accession>
<dbReference type="Proteomes" id="UP001244341">
    <property type="component" value="Chromosome 10b"/>
</dbReference>
<sequence>MHEPTVYEILNSTQKGNKQTSRLLHALEELAGRLESVSAHGVGGVQAPAAADSSTLRQRGSGRYHRGGSLKFSSLQLPDPQSESLPLFPGASEFDALQAAATSSSSQLRSRAERHAWRSWLMAPSHVPLVMEAAWLLLALLFRQDDPCAAALQERVHTQLSQHYVSEVLSGQGIVENAAGLWAQALADAACHLLRSAFPSVAELADAQLQQVLQRQLRLWTTGLLPSDIGAPSHRCAQQAATAADADADSVEVAGDSSIATAAITRAGKATRSVAAPFVSVKPGPLYSSSKKAGAAAASRSRGKLQTEMQQLEVRRRQMMLGGSDKVQAASNQIVGWLSEPSGAAAALPASVTDAQCKAQRQLMQSHLRHGEWKLAHTFNASVHDKCLDMAAAVAVVPPTPASNGPGSGSSSSNGGNANARFDRPGGGWADIAGCGLVSSRLSKARAGGGAAAAAVSATKVTKAAKAIVEDVRRKYAASPAVSSPPRRR</sequence>
<feature type="compositionally biased region" description="Low complexity" evidence="1">
    <location>
        <begin position="399"/>
        <end position="420"/>
    </location>
</feature>
<gene>
    <name evidence="2" type="ORF">OEZ85_003735</name>
</gene>
<feature type="region of interest" description="Disordered" evidence="1">
    <location>
        <begin position="399"/>
        <end position="422"/>
    </location>
</feature>
<proteinExistence type="predicted"/>
<protein>
    <recommendedName>
        <fullName evidence="4">Rab-GAP TBC domain-containing protein</fullName>
    </recommendedName>
</protein>
<reference evidence="2 3" key="1">
    <citation type="submission" date="2023-05" db="EMBL/GenBank/DDBJ databases">
        <title>A 100% complete, gapless, phased diploid assembly of the Scenedesmus obliquus UTEX 3031 genome.</title>
        <authorList>
            <person name="Biondi T.C."/>
            <person name="Hanschen E.R."/>
            <person name="Kwon T."/>
            <person name="Eng W."/>
            <person name="Kruse C.P.S."/>
            <person name="Koehler S.I."/>
            <person name="Kunde Y."/>
            <person name="Gleasner C.D."/>
            <person name="You Mak K.T."/>
            <person name="Polle J."/>
            <person name="Hovde B.T."/>
            <person name="Starkenburg S.R."/>
        </authorList>
    </citation>
    <scope>NUCLEOTIDE SEQUENCE [LARGE SCALE GENOMIC DNA]</scope>
    <source>
        <strain evidence="2 3">DOE0152z</strain>
    </source>
</reference>
<name>A0ABY8UHH6_TETOB</name>
<keyword evidence="3" id="KW-1185">Reference proteome</keyword>
<evidence type="ECO:0000313" key="2">
    <source>
        <dbReference type="EMBL" id="WIA19083.1"/>
    </source>
</evidence>
<feature type="region of interest" description="Disordered" evidence="1">
    <location>
        <begin position="45"/>
        <end position="64"/>
    </location>
</feature>
<dbReference type="EMBL" id="CP126217">
    <property type="protein sequence ID" value="WIA19083.1"/>
    <property type="molecule type" value="Genomic_DNA"/>
</dbReference>